<keyword evidence="2" id="KW-1185">Reference proteome</keyword>
<protein>
    <recommendedName>
        <fullName evidence="3">DUF1795 domain-containing protein</fullName>
    </recommendedName>
</protein>
<dbReference type="EMBL" id="FRBI01000001">
    <property type="protein sequence ID" value="SHK63394.1"/>
    <property type="molecule type" value="Genomic_DNA"/>
</dbReference>
<evidence type="ECO:0000313" key="1">
    <source>
        <dbReference type="EMBL" id="SHK63394.1"/>
    </source>
</evidence>
<dbReference type="AlphaFoldDB" id="A0A1M6U2L7"/>
<dbReference type="Gene3D" id="3.40.1000.10">
    <property type="entry name" value="Mog1/PsbP, alpha/beta/alpha sandwich"/>
    <property type="match status" value="1"/>
</dbReference>
<accession>A0A1M6U2L7</accession>
<name>A0A1M6U2L7_9ACTN</name>
<dbReference type="RefSeq" id="WP_073492532.1">
    <property type="nucleotide sequence ID" value="NZ_FRBI01000001.1"/>
</dbReference>
<dbReference type="Proteomes" id="UP000184111">
    <property type="component" value="Unassembled WGS sequence"/>
</dbReference>
<sequence>MSTTLPVPIAFRLPDDWRPAPPDEVGAPDVAFVALYAKPDGHFTANITIDGEYRPDDTPLADIAEASVQRMRGIADSVVLTGRQETGSEAAPALTQQMSFTTVIDGVRHALLQTQVYLALLDDDDPHQRAVIRLALTATAGQHDDVLGDFQDFVRTVGPDTGSAPEPTA</sequence>
<dbReference type="OrthoDB" id="3686643at2"/>
<organism evidence="1 2">
    <name type="scientific">Actinacidiphila paucisporea</name>
    <dbReference type="NCBI Taxonomy" id="310782"/>
    <lineage>
        <taxon>Bacteria</taxon>
        <taxon>Bacillati</taxon>
        <taxon>Actinomycetota</taxon>
        <taxon>Actinomycetes</taxon>
        <taxon>Kitasatosporales</taxon>
        <taxon>Streptomycetaceae</taxon>
        <taxon>Actinacidiphila</taxon>
    </lineage>
</organism>
<evidence type="ECO:0000313" key="2">
    <source>
        <dbReference type="Proteomes" id="UP000184111"/>
    </source>
</evidence>
<evidence type="ECO:0008006" key="3">
    <source>
        <dbReference type="Google" id="ProtNLM"/>
    </source>
</evidence>
<dbReference type="STRING" id="310782.SAMN05216499_101222"/>
<proteinExistence type="predicted"/>
<reference evidence="1 2" key="1">
    <citation type="submission" date="2016-11" db="EMBL/GenBank/DDBJ databases">
        <authorList>
            <person name="Jaros S."/>
            <person name="Januszkiewicz K."/>
            <person name="Wedrychowicz H."/>
        </authorList>
    </citation>
    <scope>NUCLEOTIDE SEQUENCE [LARGE SCALE GENOMIC DNA]</scope>
    <source>
        <strain evidence="1 2">CGMCC 4.2025</strain>
    </source>
</reference>
<gene>
    <name evidence="1" type="ORF">SAMN05216499_101222</name>
</gene>